<dbReference type="AlphaFoldDB" id="A0AAN7HKB9"/>
<feature type="region of interest" description="Disordered" evidence="1">
    <location>
        <begin position="885"/>
        <end position="951"/>
    </location>
</feature>
<comment type="caution">
    <text evidence="3">The sequence shown here is derived from an EMBL/GenBank/DDBJ whole genome shotgun (WGS) entry which is preliminary data.</text>
</comment>
<feature type="compositionally biased region" description="Low complexity" evidence="1">
    <location>
        <begin position="627"/>
        <end position="640"/>
    </location>
</feature>
<feature type="region of interest" description="Disordered" evidence="1">
    <location>
        <begin position="522"/>
        <end position="559"/>
    </location>
</feature>
<feature type="compositionally biased region" description="Polar residues" evidence="1">
    <location>
        <begin position="536"/>
        <end position="559"/>
    </location>
</feature>
<organism evidence="3 4">
    <name type="scientific">Corynascus novoguineensis</name>
    <dbReference type="NCBI Taxonomy" id="1126955"/>
    <lineage>
        <taxon>Eukaryota</taxon>
        <taxon>Fungi</taxon>
        <taxon>Dikarya</taxon>
        <taxon>Ascomycota</taxon>
        <taxon>Pezizomycotina</taxon>
        <taxon>Sordariomycetes</taxon>
        <taxon>Sordariomycetidae</taxon>
        <taxon>Sordariales</taxon>
        <taxon>Chaetomiaceae</taxon>
        <taxon>Corynascus</taxon>
    </lineage>
</organism>
<feature type="region of interest" description="Disordered" evidence="1">
    <location>
        <begin position="574"/>
        <end position="663"/>
    </location>
</feature>
<protein>
    <recommendedName>
        <fullName evidence="5">Extracellular membrane protein CFEM domain-containing protein</fullName>
    </recommendedName>
</protein>
<reference evidence="3" key="1">
    <citation type="journal article" date="2023" name="Mol. Phylogenet. Evol.">
        <title>Genome-scale phylogeny and comparative genomics of the fungal order Sordariales.</title>
        <authorList>
            <person name="Hensen N."/>
            <person name="Bonometti L."/>
            <person name="Westerberg I."/>
            <person name="Brannstrom I.O."/>
            <person name="Guillou S."/>
            <person name="Cros-Aarteil S."/>
            <person name="Calhoun S."/>
            <person name="Haridas S."/>
            <person name="Kuo A."/>
            <person name="Mondo S."/>
            <person name="Pangilinan J."/>
            <person name="Riley R."/>
            <person name="LaButti K."/>
            <person name="Andreopoulos B."/>
            <person name="Lipzen A."/>
            <person name="Chen C."/>
            <person name="Yan M."/>
            <person name="Daum C."/>
            <person name="Ng V."/>
            <person name="Clum A."/>
            <person name="Steindorff A."/>
            <person name="Ohm R.A."/>
            <person name="Martin F."/>
            <person name="Silar P."/>
            <person name="Natvig D.O."/>
            <person name="Lalanne C."/>
            <person name="Gautier V."/>
            <person name="Ament-Velasquez S.L."/>
            <person name="Kruys A."/>
            <person name="Hutchinson M.I."/>
            <person name="Powell A.J."/>
            <person name="Barry K."/>
            <person name="Miller A.N."/>
            <person name="Grigoriev I.V."/>
            <person name="Debuchy R."/>
            <person name="Gladieux P."/>
            <person name="Hiltunen Thoren M."/>
            <person name="Johannesson H."/>
        </authorList>
    </citation>
    <scope>NUCLEOTIDE SEQUENCE</scope>
    <source>
        <strain evidence="3">CBS 359.72</strain>
    </source>
</reference>
<gene>
    <name evidence="3" type="ORF">C7999DRAFT_13280</name>
</gene>
<evidence type="ECO:0000313" key="4">
    <source>
        <dbReference type="Proteomes" id="UP001303647"/>
    </source>
</evidence>
<dbReference type="Proteomes" id="UP001303647">
    <property type="component" value="Unassembled WGS sequence"/>
</dbReference>
<keyword evidence="4" id="KW-1185">Reference proteome</keyword>
<evidence type="ECO:0008006" key="5">
    <source>
        <dbReference type="Google" id="ProtNLM"/>
    </source>
</evidence>
<evidence type="ECO:0000313" key="3">
    <source>
        <dbReference type="EMBL" id="KAK4248792.1"/>
    </source>
</evidence>
<feature type="region of interest" description="Disordered" evidence="1">
    <location>
        <begin position="756"/>
        <end position="837"/>
    </location>
</feature>
<feature type="chain" id="PRO_5042908897" description="Extracellular membrane protein CFEM domain-containing protein" evidence="2">
    <location>
        <begin position="22"/>
        <end position="951"/>
    </location>
</feature>
<accession>A0AAN7HKB9</accession>
<feature type="compositionally biased region" description="Basic residues" evidence="1">
    <location>
        <begin position="774"/>
        <end position="787"/>
    </location>
</feature>
<dbReference type="EMBL" id="MU857632">
    <property type="protein sequence ID" value="KAK4248792.1"/>
    <property type="molecule type" value="Genomic_DNA"/>
</dbReference>
<feature type="compositionally biased region" description="Low complexity" evidence="1">
    <location>
        <begin position="156"/>
        <end position="198"/>
    </location>
</feature>
<evidence type="ECO:0000256" key="2">
    <source>
        <dbReference type="SAM" id="SignalP"/>
    </source>
</evidence>
<feature type="compositionally biased region" description="Basic and acidic residues" evidence="1">
    <location>
        <begin position="574"/>
        <end position="587"/>
    </location>
</feature>
<evidence type="ECO:0000256" key="1">
    <source>
        <dbReference type="SAM" id="MobiDB-lite"/>
    </source>
</evidence>
<reference evidence="3" key="2">
    <citation type="submission" date="2023-05" db="EMBL/GenBank/DDBJ databases">
        <authorList>
            <consortium name="Lawrence Berkeley National Laboratory"/>
            <person name="Steindorff A."/>
            <person name="Hensen N."/>
            <person name="Bonometti L."/>
            <person name="Westerberg I."/>
            <person name="Brannstrom I.O."/>
            <person name="Guillou S."/>
            <person name="Cros-Aarteil S."/>
            <person name="Calhoun S."/>
            <person name="Haridas S."/>
            <person name="Kuo A."/>
            <person name="Mondo S."/>
            <person name="Pangilinan J."/>
            <person name="Riley R."/>
            <person name="Labutti K."/>
            <person name="Andreopoulos B."/>
            <person name="Lipzen A."/>
            <person name="Chen C."/>
            <person name="Yanf M."/>
            <person name="Daum C."/>
            <person name="Ng V."/>
            <person name="Clum A."/>
            <person name="Ohm R."/>
            <person name="Martin F."/>
            <person name="Silar P."/>
            <person name="Natvig D."/>
            <person name="Lalanne C."/>
            <person name="Gautier V."/>
            <person name="Ament-Velasquez S.L."/>
            <person name="Kruys A."/>
            <person name="Hutchinson M.I."/>
            <person name="Powell A.J."/>
            <person name="Barry K."/>
            <person name="Miller A.N."/>
            <person name="Grigoriev I.V."/>
            <person name="Debuchy R."/>
            <person name="Gladieux P."/>
            <person name="Thoren M.H."/>
            <person name="Johannesson H."/>
        </authorList>
    </citation>
    <scope>NUCLEOTIDE SEQUENCE</scope>
    <source>
        <strain evidence="3">CBS 359.72</strain>
    </source>
</reference>
<feature type="region of interest" description="Disordered" evidence="1">
    <location>
        <begin position="328"/>
        <end position="349"/>
    </location>
</feature>
<name>A0AAN7HKB9_9PEZI</name>
<feature type="signal peptide" evidence="2">
    <location>
        <begin position="1"/>
        <end position="21"/>
    </location>
</feature>
<proteinExistence type="predicted"/>
<feature type="region of interest" description="Disordered" evidence="1">
    <location>
        <begin position="682"/>
        <end position="739"/>
    </location>
</feature>
<feature type="compositionally biased region" description="Polar residues" evidence="1">
    <location>
        <begin position="720"/>
        <end position="729"/>
    </location>
</feature>
<feature type="compositionally biased region" description="Acidic residues" evidence="1">
    <location>
        <begin position="606"/>
        <end position="618"/>
    </location>
</feature>
<feature type="region of interest" description="Disordered" evidence="1">
    <location>
        <begin position="851"/>
        <end position="873"/>
    </location>
</feature>
<keyword evidence="2" id="KW-0732">Signal</keyword>
<feature type="region of interest" description="Disordered" evidence="1">
    <location>
        <begin position="150"/>
        <end position="210"/>
    </location>
</feature>
<sequence>MAYWLSLLCLAIWTTLPVIAAAQTANIPVEIINYVPPCAQKCFDSFVSANFDSDICGDSPSLQCLCRQRGNSGYTIGEGAVSCLVGESRFGACQGQDGIRDATATAYNMCVGVSKAAPKTHSTIMATLILPSSGTGPLLVPTAIQTATATGSVKDTTTSLPTPTVSLPGGDESTSITATSSSLPTSTTSTNTLVPTQTVSPSSEFGDDQPQLSSGQIAGIAVGCTAVVVFGIMLVLLARCIRRRRFGDLESGFFKIRESRSFGRKSLHEGSRDTLQISSPLPRVRVQRNPEDPRWQPGTPQKGVGLAISPLAARGGWFARPSPALVSTLSASRPPTPPRKPSPVSVPNQAAPLRSIPKVVLSSASLETRAPAAERSPPKPTLTLAIPKGQDRMVRAPATSRDSVVTEFAEDGEGDVTAGPAIWRPPTSDPLSATTFYLADKGGNWILRSSSTGNPGVGTSRVAAGPAKQVIKEVPAAPVQVELPSPDHKTRAERARDAYGGFSPDAVVSPLRLPRRPGIERLGSPIAFRDQRREPQVSSPSASARLSLTAETITSESSQARNLPIDTYFTKMRETRDLTGAKSERRSVPKVSRRVSQDSATSIESAAEDEDVIQDEPQVDLSPVIESPKSPVSPGKSPVKYPDFRKHRDKQQKALPTKTAPPELLSPAYQYNVWHPPGYISPTGAGSLPKPRPAIPAASRSRNETQTAWNAPQLKPAINRNPTRLQTGSPEARQGPLPPATVEAQYWQRQRQIANPASYWNEQPQVQTQTARSRQSRRRQQYPHHHQQQPPLPTPPFELPGEYTPSSSSSRRYGTPKQPQPPYQQRRPGLPAPAATPQSIAAGGAIVEDASSSMTNRKQNQNQGQGQGQGQGQASLLLAKRRGAEKAAALVLPDPGGKGRKGGDADANGRRNKGGWAKEETVPRPVPPITPGWVPELTPTRKGEDLYLNVR</sequence>